<reference evidence="1 2" key="1">
    <citation type="journal article" date="2019" name="Int. J. Syst. Evol. Microbiol.">
        <title>The Global Catalogue of Microorganisms (GCM) 10K type strain sequencing project: providing services to taxonomists for standard genome sequencing and annotation.</title>
        <authorList>
            <consortium name="The Broad Institute Genomics Platform"/>
            <consortium name="The Broad Institute Genome Sequencing Center for Infectious Disease"/>
            <person name="Wu L."/>
            <person name="Ma J."/>
        </authorList>
    </citation>
    <scope>NUCLEOTIDE SEQUENCE [LARGE SCALE GENOMIC DNA]</scope>
    <source>
        <strain evidence="1 2">JCM 4542</strain>
    </source>
</reference>
<name>A0ABN3TUD2_9ACTN</name>
<evidence type="ECO:0000313" key="2">
    <source>
        <dbReference type="Proteomes" id="UP001500886"/>
    </source>
</evidence>
<gene>
    <name evidence="1" type="ORF">GCM10010315_28040</name>
</gene>
<protein>
    <submittedName>
        <fullName evidence="1">Uncharacterized protein</fullName>
    </submittedName>
</protein>
<sequence length="75" mass="7772">MNDVYGLGLPPLPSDHHALRAVVVVECLTAQGPVLRYLYTGTSSWGALGMLEAAKIRLAGALEPGGPWEGPEGGS</sequence>
<proteinExistence type="predicted"/>
<keyword evidence="2" id="KW-1185">Reference proteome</keyword>
<dbReference type="RefSeq" id="WP_344435460.1">
    <property type="nucleotide sequence ID" value="NZ_BAAASL010000009.1"/>
</dbReference>
<dbReference type="Proteomes" id="UP001500886">
    <property type="component" value="Unassembled WGS sequence"/>
</dbReference>
<evidence type="ECO:0000313" key="1">
    <source>
        <dbReference type="EMBL" id="GAA2716606.1"/>
    </source>
</evidence>
<accession>A0ABN3TUD2</accession>
<organism evidence="1 2">
    <name type="scientific">Streptomyces luteosporeus</name>
    <dbReference type="NCBI Taxonomy" id="173856"/>
    <lineage>
        <taxon>Bacteria</taxon>
        <taxon>Bacillati</taxon>
        <taxon>Actinomycetota</taxon>
        <taxon>Actinomycetes</taxon>
        <taxon>Kitasatosporales</taxon>
        <taxon>Streptomycetaceae</taxon>
        <taxon>Streptomyces</taxon>
    </lineage>
</organism>
<dbReference type="EMBL" id="BAAASL010000009">
    <property type="protein sequence ID" value="GAA2716606.1"/>
    <property type="molecule type" value="Genomic_DNA"/>
</dbReference>
<comment type="caution">
    <text evidence="1">The sequence shown here is derived from an EMBL/GenBank/DDBJ whole genome shotgun (WGS) entry which is preliminary data.</text>
</comment>